<feature type="domain" description="Ig-like" evidence="7">
    <location>
        <begin position="30"/>
        <end position="137"/>
    </location>
</feature>
<gene>
    <name evidence="8" type="ORF">ANANG_G00156300</name>
</gene>
<feature type="transmembrane region" description="Helical" evidence="6">
    <location>
        <begin position="20"/>
        <end position="44"/>
    </location>
</feature>
<protein>
    <recommendedName>
        <fullName evidence="7">Ig-like domain-containing protein</fullName>
    </recommendedName>
</protein>
<keyword evidence="3" id="KW-1015">Disulfide bond</keyword>
<dbReference type="PROSITE" id="PS50835">
    <property type="entry name" value="IG_LIKE"/>
    <property type="match status" value="2"/>
</dbReference>
<dbReference type="InterPro" id="IPR003598">
    <property type="entry name" value="Ig_sub2"/>
</dbReference>
<dbReference type="PANTHER" id="PTHR11640">
    <property type="entry name" value="NEPHRIN"/>
    <property type="match status" value="1"/>
</dbReference>
<dbReference type="SMART" id="SM00408">
    <property type="entry name" value="IGc2"/>
    <property type="match status" value="2"/>
</dbReference>
<dbReference type="Pfam" id="PF13927">
    <property type="entry name" value="Ig_3"/>
    <property type="match status" value="1"/>
</dbReference>
<dbReference type="PANTHER" id="PTHR11640:SF31">
    <property type="entry name" value="IRREGULAR CHIASM C-ROUGHEST PROTEIN-RELATED"/>
    <property type="match status" value="1"/>
</dbReference>
<sequence length="274" mass="30510">MCGQNIDMIRPTQRIQDFGFWGLFVVKMSPALTVLKLSLLLYCVSELGAIRLQSSPQANGGWITTELEETVSLTCLVEAGDPEKELEWFRNGALVKLQEGNRLEQSSLCINPVFKEDNSAIFTCQLRTDASSNASVQLDVLFPPELSGHDTVLVEEDSDTVLTCNIHANPQVNVTWLRDEAELDMESGGYVLSQSATEARLSIYKIKRSLHQGTYSCVTLSSKYGKITKSFQLTVEDKTMKFPLGPIIAGVVVVFFTVVLAFISRWNRIKQCCK</sequence>
<dbReference type="InterPro" id="IPR013783">
    <property type="entry name" value="Ig-like_fold"/>
</dbReference>
<evidence type="ECO:0000256" key="4">
    <source>
        <dbReference type="ARBA" id="ARBA00023180"/>
    </source>
</evidence>
<keyword evidence="6" id="KW-1133">Transmembrane helix</keyword>
<keyword evidence="4" id="KW-0325">Glycoprotein</keyword>
<dbReference type="SUPFAM" id="SSF48726">
    <property type="entry name" value="Immunoglobulin"/>
    <property type="match status" value="2"/>
</dbReference>
<evidence type="ECO:0000256" key="3">
    <source>
        <dbReference type="ARBA" id="ARBA00023157"/>
    </source>
</evidence>
<evidence type="ECO:0000313" key="9">
    <source>
        <dbReference type="Proteomes" id="UP001044222"/>
    </source>
</evidence>
<keyword evidence="6" id="KW-0812">Transmembrane</keyword>
<dbReference type="GO" id="GO:0005886">
    <property type="term" value="C:plasma membrane"/>
    <property type="evidence" value="ECO:0007669"/>
    <property type="project" value="TreeGrafter"/>
</dbReference>
<dbReference type="GO" id="GO:0098609">
    <property type="term" value="P:cell-cell adhesion"/>
    <property type="evidence" value="ECO:0007669"/>
    <property type="project" value="TreeGrafter"/>
</dbReference>
<dbReference type="InterPro" id="IPR003599">
    <property type="entry name" value="Ig_sub"/>
</dbReference>
<dbReference type="GO" id="GO:0050839">
    <property type="term" value="F:cell adhesion molecule binding"/>
    <property type="evidence" value="ECO:0007669"/>
    <property type="project" value="TreeGrafter"/>
</dbReference>
<evidence type="ECO:0000259" key="7">
    <source>
        <dbReference type="PROSITE" id="PS50835"/>
    </source>
</evidence>
<comment type="subcellular location">
    <subcellularLocation>
        <location evidence="1">Membrane</location>
        <topology evidence="1">Single-pass type I membrane protein</topology>
    </subcellularLocation>
</comment>
<feature type="transmembrane region" description="Helical" evidence="6">
    <location>
        <begin position="247"/>
        <end position="266"/>
    </location>
</feature>
<dbReference type="Gene3D" id="2.60.40.10">
    <property type="entry name" value="Immunoglobulins"/>
    <property type="match status" value="2"/>
</dbReference>
<comment type="caution">
    <text evidence="8">The sequence shown here is derived from an EMBL/GenBank/DDBJ whole genome shotgun (WGS) entry which is preliminary data.</text>
</comment>
<dbReference type="EMBL" id="JAFIRN010000008">
    <property type="protein sequence ID" value="KAG5843948.1"/>
    <property type="molecule type" value="Genomic_DNA"/>
</dbReference>
<dbReference type="AlphaFoldDB" id="A0A9D3MAK8"/>
<evidence type="ECO:0000256" key="6">
    <source>
        <dbReference type="SAM" id="Phobius"/>
    </source>
</evidence>
<dbReference type="Pfam" id="PF07679">
    <property type="entry name" value="I-set"/>
    <property type="match status" value="1"/>
</dbReference>
<name>A0A9D3MAK8_ANGAN</name>
<accession>A0A9D3MAK8</accession>
<evidence type="ECO:0000256" key="5">
    <source>
        <dbReference type="ARBA" id="ARBA00023319"/>
    </source>
</evidence>
<evidence type="ECO:0000256" key="2">
    <source>
        <dbReference type="ARBA" id="ARBA00023136"/>
    </source>
</evidence>
<keyword evidence="5" id="KW-0393">Immunoglobulin domain</keyword>
<evidence type="ECO:0000256" key="1">
    <source>
        <dbReference type="ARBA" id="ARBA00004479"/>
    </source>
</evidence>
<dbReference type="CDD" id="cd00096">
    <property type="entry name" value="Ig"/>
    <property type="match status" value="1"/>
</dbReference>
<keyword evidence="2 6" id="KW-0472">Membrane</keyword>
<dbReference type="InterPro" id="IPR036179">
    <property type="entry name" value="Ig-like_dom_sf"/>
</dbReference>
<proteinExistence type="predicted"/>
<dbReference type="GO" id="GO:0005911">
    <property type="term" value="C:cell-cell junction"/>
    <property type="evidence" value="ECO:0007669"/>
    <property type="project" value="TreeGrafter"/>
</dbReference>
<reference evidence="8" key="1">
    <citation type="submission" date="2021-01" db="EMBL/GenBank/DDBJ databases">
        <title>A chromosome-scale assembly of European eel, Anguilla anguilla.</title>
        <authorList>
            <person name="Henkel C."/>
            <person name="Jong-Raadsen S.A."/>
            <person name="Dufour S."/>
            <person name="Weltzien F.-A."/>
            <person name="Palstra A.P."/>
            <person name="Pelster B."/>
            <person name="Spaink H.P."/>
            <person name="Van Den Thillart G.E."/>
            <person name="Jansen H."/>
            <person name="Zahm M."/>
            <person name="Klopp C."/>
            <person name="Cedric C."/>
            <person name="Louis A."/>
            <person name="Berthelot C."/>
            <person name="Parey E."/>
            <person name="Roest Crollius H."/>
            <person name="Montfort J."/>
            <person name="Robinson-Rechavi M."/>
            <person name="Bucao C."/>
            <person name="Bouchez O."/>
            <person name="Gislard M."/>
            <person name="Lluch J."/>
            <person name="Milhes M."/>
            <person name="Lampietro C."/>
            <person name="Lopez Roques C."/>
            <person name="Donnadieu C."/>
            <person name="Braasch I."/>
            <person name="Desvignes T."/>
            <person name="Postlethwait J."/>
            <person name="Bobe J."/>
            <person name="Guiguen Y."/>
            <person name="Dirks R."/>
        </authorList>
    </citation>
    <scope>NUCLEOTIDE SEQUENCE</scope>
    <source>
        <strain evidence="8">Tag_6206</strain>
        <tissue evidence="8">Liver</tissue>
    </source>
</reference>
<dbReference type="SMART" id="SM00409">
    <property type="entry name" value="IG"/>
    <property type="match status" value="2"/>
</dbReference>
<organism evidence="8 9">
    <name type="scientific">Anguilla anguilla</name>
    <name type="common">European freshwater eel</name>
    <name type="synonym">Muraena anguilla</name>
    <dbReference type="NCBI Taxonomy" id="7936"/>
    <lineage>
        <taxon>Eukaryota</taxon>
        <taxon>Metazoa</taxon>
        <taxon>Chordata</taxon>
        <taxon>Craniata</taxon>
        <taxon>Vertebrata</taxon>
        <taxon>Euteleostomi</taxon>
        <taxon>Actinopterygii</taxon>
        <taxon>Neopterygii</taxon>
        <taxon>Teleostei</taxon>
        <taxon>Anguilliformes</taxon>
        <taxon>Anguillidae</taxon>
        <taxon>Anguilla</taxon>
    </lineage>
</organism>
<dbReference type="InterPro" id="IPR051275">
    <property type="entry name" value="Cell_adhesion_signaling"/>
</dbReference>
<feature type="domain" description="Ig-like" evidence="7">
    <location>
        <begin position="144"/>
        <end position="234"/>
    </location>
</feature>
<evidence type="ECO:0000313" key="8">
    <source>
        <dbReference type="EMBL" id="KAG5843948.1"/>
    </source>
</evidence>
<dbReference type="Proteomes" id="UP001044222">
    <property type="component" value="Chromosome 8"/>
</dbReference>
<dbReference type="InterPro" id="IPR007110">
    <property type="entry name" value="Ig-like_dom"/>
</dbReference>
<dbReference type="InterPro" id="IPR013098">
    <property type="entry name" value="Ig_I-set"/>
</dbReference>
<keyword evidence="9" id="KW-1185">Reference proteome</keyword>